<dbReference type="EMBL" id="CABPSI010000003">
    <property type="protein sequence ID" value="VVE22030.1"/>
    <property type="molecule type" value="Genomic_DNA"/>
</dbReference>
<accession>A0A5E4WF45</accession>
<proteinExistence type="predicted"/>
<reference evidence="1 2" key="1">
    <citation type="submission" date="2019-08" db="EMBL/GenBank/DDBJ databases">
        <authorList>
            <person name="Peeters C."/>
        </authorList>
    </citation>
    <scope>NUCLEOTIDE SEQUENCE [LARGE SCALE GENOMIC DNA]</scope>
    <source>
        <strain evidence="1 2">LMG 31115</strain>
    </source>
</reference>
<evidence type="ECO:0000313" key="1">
    <source>
        <dbReference type="EMBL" id="VVE22030.1"/>
    </source>
</evidence>
<name>A0A5E4WF45_9BURK</name>
<dbReference type="Proteomes" id="UP000333828">
    <property type="component" value="Unassembled WGS sequence"/>
</dbReference>
<dbReference type="Gene3D" id="1.25.40.20">
    <property type="entry name" value="Ankyrin repeat-containing domain"/>
    <property type="match status" value="1"/>
</dbReference>
<gene>
    <name evidence="1" type="ORF">PIN31115_03190</name>
</gene>
<dbReference type="SUPFAM" id="SSF48403">
    <property type="entry name" value="Ankyrin repeat"/>
    <property type="match status" value="1"/>
</dbReference>
<organism evidence="1 2">
    <name type="scientific">Pandoraea iniqua</name>
    <dbReference type="NCBI Taxonomy" id="2508288"/>
    <lineage>
        <taxon>Bacteria</taxon>
        <taxon>Pseudomonadati</taxon>
        <taxon>Pseudomonadota</taxon>
        <taxon>Betaproteobacteria</taxon>
        <taxon>Burkholderiales</taxon>
        <taxon>Burkholderiaceae</taxon>
        <taxon>Pandoraea</taxon>
    </lineage>
</organism>
<protein>
    <submittedName>
        <fullName evidence="1">Ankyrin</fullName>
    </submittedName>
</protein>
<keyword evidence="2" id="KW-1185">Reference proteome</keyword>
<dbReference type="AlphaFoldDB" id="A0A5E4WF45"/>
<evidence type="ECO:0000313" key="2">
    <source>
        <dbReference type="Proteomes" id="UP000333828"/>
    </source>
</evidence>
<sequence>MPRPSPLTPAIPAPVRMPVRMPAHMPAATPEVSSTTAPAACLTALARQPLVHVLTEFREGRIRATLLASILWCAGCTAADELLALCAFASREGQAHCDDTARLRNTVISLLTTPVTGRTFDQLRDTGMFGAAPLHDGASRDDLDLLSSDEGLLLWLRYGATPDGYHRLFVDHVSQRLHSQITPEPHSPDLGPALRVLVAAGRDRVIDVPDPYNVGRCLPPLSHLCATHAPDWLAFLLDITPCANQRDVHGYPLVYTALTSVTLASRRANLSPHALNHAIQDRVALLVNHGAQLSVSDLAGMPLTARLVLDGYIDAARVVLQFGACPAATDREMNSVLHHLARTLQSASSQYSAAIVAIVSALAAGGDANAPNASGETAIDLLPPFQRKHFIFLASHYARWMHASGHPGLNTP</sequence>
<dbReference type="InterPro" id="IPR036770">
    <property type="entry name" value="Ankyrin_rpt-contain_sf"/>
</dbReference>